<feature type="coiled-coil region" evidence="2">
    <location>
        <begin position="92"/>
        <end position="119"/>
    </location>
</feature>
<dbReference type="Proteomes" id="UP001153555">
    <property type="component" value="Unassembled WGS sequence"/>
</dbReference>
<keyword evidence="5" id="KW-1185">Reference proteome</keyword>
<dbReference type="InterPro" id="IPR004883">
    <property type="entry name" value="LOB"/>
</dbReference>
<dbReference type="Pfam" id="PF03195">
    <property type="entry name" value="LOB"/>
    <property type="match status" value="1"/>
</dbReference>
<comment type="caution">
    <text evidence="4">The sequence shown here is derived from an EMBL/GenBank/DDBJ whole genome shotgun (WGS) entry which is preliminary data.</text>
</comment>
<comment type="similarity">
    <text evidence="1">Belongs to the LOB domain-containing protein family.</text>
</comment>
<dbReference type="OrthoDB" id="1937566at2759"/>
<evidence type="ECO:0000313" key="4">
    <source>
        <dbReference type="EMBL" id="CAA0814267.1"/>
    </source>
</evidence>
<evidence type="ECO:0000313" key="5">
    <source>
        <dbReference type="Proteomes" id="UP001153555"/>
    </source>
</evidence>
<organism evidence="4 5">
    <name type="scientific">Striga hermonthica</name>
    <name type="common">Purple witchweed</name>
    <name type="synonym">Buchnera hermonthica</name>
    <dbReference type="NCBI Taxonomy" id="68872"/>
    <lineage>
        <taxon>Eukaryota</taxon>
        <taxon>Viridiplantae</taxon>
        <taxon>Streptophyta</taxon>
        <taxon>Embryophyta</taxon>
        <taxon>Tracheophyta</taxon>
        <taxon>Spermatophyta</taxon>
        <taxon>Magnoliopsida</taxon>
        <taxon>eudicotyledons</taxon>
        <taxon>Gunneridae</taxon>
        <taxon>Pentapetalae</taxon>
        <taxon>asterids</taxon>
        <taxon>lamiids</taxon>
        <taxon>Lamiales</taxon>
        <taxon>Orobanchaceae</taxon>
        <taxon>Buchnereae</taxon>
        <taxon>Striga</taxon>
    </lineage>
</organism>
<sequence>MNNGNEYQMARATCSVCRHQRRRCEEGCVYAKYFPSERFEDFQYVHSLFGVSTAMKIINSVEEEDKDTTAETLLIEARIRAENPVHGPLGVEMRLRSQIEEETKELVRIRKQIEDLRNNEGSSRTPNEETH</sequence>
<dbReference type="PROSITE" id="PS50891">
    <property type="entry name" value="LOB"/>
    <property type="match status" value="1"/>
</dbReference>
<dbReference type="PANTHER" id="PTHR31301">
    <property type="entry name" value="LOB DOMAIN-CONTAINING PROTEIN 4-RELATED"/>
    <property type="match status" value="1"/>
</dbReference>
<name>A0A9N7R6B1_STRHE</name>
<gene>
    <name evidence="4" type="ORF">SHERM_14568</name>
</gene>
<evidence type="ECO:0000256" key="2">
    <source>
        <dbReference type="SAM" id="Coils"/>
    </source>
</evidence>
<feature type="domain" description="LOB" evidence="3">
    <location>
        <begin position="12"/>
        <end position="113"/>
    </location>
</feature>
<keyword evidence="2" id="KW-0175">Coiled coil</keyword>
<evidence type="ECO:0000256" key="1">
    <source>
        <dbReference type="ARBA" id="ARBA00005474"/>
    </source>
</evidence>
<reference evidence="4" key="1">
    <citation type="submission" date="2019-12" db="EMBL/GenBank/DDBJ databases">
        <authorList>
            <person name="Scholes J."/>
        </authorList>
    </citation>
    <scope>NUCLEOTIDE SEQUENCE</scope>
</reference>
<accession>A0A9N7R6B1</accession>
<dbReference type="AlphaFoldDB" id="A0A9N7R6B1"/>
<protein>
    <submittedName>
        <fullName evidence="4">LOB domain-containing protein 28</fullName>
    </submittedName>
</protein>
<dbReference type="PANTHER" id="PTHR31301:SF103">
    <property type="entry name" value="LOB DOMAIN-CONTAINING PROTEIN 5-RELATED"/>
    <property type="match status" value="1"/>
</dbReference>
<proteinExistence type="inferred from homology"/>
<evidence type="ECO:0000259" key="3">
    <source>
        <dbReference type="PROSITE" id="PS50891"/>
    </source>
</evidence>
<dbReference type="EMBL" id="CACSLK010012206">
    <property type="protein sequence ID" value="CAA0814267.1"/>
    <property type="molecule type" value="Genomic_DNA"/>
</dbReference>